<dbReference type="STRING" id="350058.Mvan_3379"/>
<dbReference type="InterPro" id="IPR003870">
    <property type="entry name" value="DUF222"/>
</dbReference>
<evidence type="ECO:0000259" key="2">
    <source>
        <dbReference type="Pfam" id="PF02720"/>
    </source>
</evidence>
<evidence type="ECO:0000256" key="1">
    <source>
        <dbReference type="SAM" id="MobiDB-lite"/>
    </source>
</evidence>
<feature type="compositionally biased region" description="Acidic residues" evidence="1">
    <location>
        <begin position="250"/>
        <end position="270"/>
    </location>
</feature>
<gene>
    <name evidence="3" type="ordered locus">Mvan_3379</name>
</gene>
<evidence type="ECO:0000313" key="4">
    <source>
        <dbReference type="Proteomes" id="UP000009159"/>
    </source>
</evidence>
<evidence type="ECO:0000313" key="3">
    <source>
        <dbReference type="EMBL" id="ABM14176.1"/>
    </source>
</evidence>
<feature type="compositionally biased region" description="Basic and acidic residues" evidence="1">
    <location>
        <begin position="474"/>
        <end position="491"/>
    </location>
</feature>
<sequence length="497" mass="53510">MHRTSVRCMDVVSGAVAAIAEQVAVLSKAAEGASHRELIGLLAQLTQVLRSVPTLEHQILARLTAETEPHRLGEGSWKKVLTTSLRVSGAEAGRRLSRAKTLGPRCAMTGELLAPLWEATAAAQAQGLLSEEHVAVIAKFHKDLPAWVDVDTRAHADRQLARKGVGVGPEELDEAAGRLLMMIDQDGPEPCDKDLARKRSFRVGKQQPDGFRKVSGYVDAELGAYLDATLAKEAAPGANMPTDQPGSDEPAGDEEPGSDEPDSDESDSGDEVSGGGEAAEQTGDRSARTSARAGRDTRTQDQRNHDGLKALLRRLLGSGRLGSHNGLPVTVVVSTTLQELEKGAGVAVTGGGSLLPMPDLIRLAARAHHYLYVYDQHSGQSLYLGRAKRLANAAQRIVLHARDRGCTRPGCTAPGYWCQAHHASADFVDGGLTNIDDLTLACPCDHRMLDNTGWRTRKNGKNQTEWLPPPDLDTGQHRTNDYHHPERHLLPEDDQGP</sequence>
<keyword evidence="4" id="KW-1185">Reference proteome</keyword>
<dbReference type="EMBL" id="CP000511">
    <property type="protein sequence ID" value="ABM14176.1"/>
    <property type="molecule type" value="Genomic_DNA"/>
</dbReference>
<dbReference type="HOGENOM" id="CLU_022065_0_0_11"/>
<proteinExistence type="predicted"/>
<dbReference type="Proteomes" id="UP000009159">
    <property type="component" value="Chromosome"/>
</dbReference>
<dbReference type="KEGG" id="mva:Mvan_3379"/>
<name>A1TAH6_MYCVP</name>
<feature type="region of interest" description="Disordered" evidence="1">
    <location>
        <begin position="455"/>
        <end position="497"/>
    </location>
</feature>
<feature type="region of interest" description="Disordered" evidence="1">
    <location>
        <begin position="235"/>
        <end position="306"/>
    </location>
</feature>
<dbReference type="Pfam" id="PF02720">
    <property type="entry name" value="DUF222"/>
    <property type="match status" value="1"/>
</dbReference>
<dbReference type="InterPro" id="IPR003615">
    <property type="entry name" value="HNH_nuc"/>
</dbReference>
<feature type="domain" description="DUF222" evidence="2">
    <location>
        <begin position="42"/>
        <end position="403"/>
    </location>
</feature>
<feature type="compositionally biased region" description="Basic and acidic residues" evidence="1">
    <location>
        <begin position="282"/>
        <end position="306"/>
    </location>
</feature>
<dbReference type="CDD" id="cd00085">
    <property type="entry name" value="HNHc"/>
    <property type="match status" value="1"/>
</dbReference>
<dbReference type="AlphaFoldDB" id="A1TAH6"/>
<organism evidence="3 4">
    <name type="scientific">Mycolicibacterium vanbaalenii (strain DSM 7251 / JCM 13017 / BCRC 16820 / KCTC 9966 / NRRL B-24157 / PYR-1)</name>
    <name type="common">Mycobacterium vanbaalenii</name>
    <dbReference type="NCBI Taxonomy" id="350058"/>
    <lineage>
        <taxon>Bacteria</taxon>
        <taxon>Bacillati</taxon>
        <taxon>Actinomycetota</taxon>
        <taxon>Actinomycetes</taxon>
        <taxon>Mycobacteriales</taxon>
        <taxon>Mycobacteriaceae</taxon>
        <taxon>Mycolicibacterium</taxon>
    </lineage>
</organism>
<protein>
    <recommendedName>
        <fullName evidence="2">DUF222 domain-containing protein</fullName>
    </recommendedName>
</protein>
<dbReference type="eggNOG" id="COG1403">
    <property type="taxonomic scope" value="Bacteria"/>
</dbReference>
<accession>A1TAH6</accession>
<reference evidence="3" key="1">
    <citation type="submission" date="2006-12" db="EMBL/GenBank/DDBJ databases">
        <title>Complete sequence of Mycobacterium vanbaalenii PYR-1.</title>
        <authorList>
            <consortium name="US DOE Joint Genome Institute"/>
            <person name="Copeland A."/>
            <person name="Lucas S."/>
            <person name="Lapidus A."/>
            <person name="Barry K."/>
            <person name="Detter J.C."/>
            <person name="Glavina del Rio T."/>
            <person name="Hammon N."/>
            <person name="Israni S."/>
            <person name="Dalin E."/>
            <person name="Tice H."/>
            <person name="Pitluck S."/>
            <person name="Singan V."/>
            <person name="Schmutz J."/>
            <person name="Larimer F."/>
            <person name="Land M."/>
            <person name="Hauser L."/>
            <person name="Kyrpides N."/>
            <person name="Anderson I.J."/>
            <person name="Miller C."/>
            <person name="Richardson P."/>
        </authorList>
    </citation>
    <scope>NUCLEOTIDE SEQUENCE [LARGE SCALE GENOMIC DNA]</scope>
    <source>
        <strain evidence="3">PYR-1</strain>
    </source>
</reference>